<proteinExistence type="predicted"/>
<name>A0A0K6FQW0_9AGAM</name>
<sequence length="265" mass="30212">MPGRKRDTTPGQKYVEIDVWVRMGMHENGDPSDEYRVVEKTIKDITKEEIGNPIDVVKWGDIPEGVKTTIVARAEAAHPCLRRLQDPGAIRQIAADRVRITRQQNAIKEGRKRAAHHEMARSSAYQAIAGDDENEWTRNGWVFMPDEEEDGVQNKVEGEVEGEVEEEDQAPLKRQAKRQKRHISIPARASQPAPEHGDPKESPRPSRRNPIRNSHRPVNYFSRLELGTFDSNDDCYGSEYERSGSEYEHTDSDSDADLDEDLAWD</sequence>
<feature type="compositionally biased region" description="Basic and acidic residues" evidence="1">
    <location>
        <begin position="195"/>
        <end position="204"/>
    </location>
</feature>
<evidence type="ECO:0000313" key="3">
    <source>
        <dbReference type="Proteomes" id="UP000044841"/>
    </source>
</evidence>
<evidence type="ECO:0000256" key="1">
    <source>
        <dbReference type="SAM" id="MobiDB-lite"/>
    </source>
</evidence>
<feature type="compositionally biased region" description="Acidic residues" evidence="1">
    <location>
        <begin position="253"/>
        <end position="265"/>
    </location>
</feature>
<dbReference type="EMBL" id="CYGV01000502">
    <property type="protein sequence ID" value="CUA68660.1"/>
    <property type="molecule type" value="Genomic_DNA"/>
</dbReference>
<feature type="compositionally biased region" description="Basic residues" evidence="1">
    <location>
        <begin position="174"/>
        <end position="183"/>
    </location>
</feature>
<feature type="compositionally biased region" description="Basic residues" evidence="1">
    <location>
        <begin position="205"/>
        <end position="215"/>
    </location>
</feature>
<organism evidence="2 3">
    <name type="scientific">Rhizoctonia solani</name>
    <dbReference type="NCBI Taxonomy" id="456999"/>
    <lineage>
        <taxon>Eukaryota</taxon>
        <taxon>Fungi</taxon>
        <taxon>Dikarya</taxon>
        <taxon>Basidiomycota</taxon>
        <taxon>Agaricomycotina</taxon>
        <taxon>Agaricomycetes</taxon>
        <taxon>Cantharellales</taxon>
        <taxon>Ceratobasidiaceae</taxon>
        <taxon>Rhizoctonia</taxon>
    </lineage>
</organism>
<feature type="compositionally biased region" description="Acidic residues" evidence="1">
    <location>
        <begin position="159"/>
        <end position="169"/>
    </location>
</feature>
<keyword evidence="3" id="KW-1185">Reference proteome</keyword>
<gene>
    <name evidence="2" type="ORF">RSOLAG22IIIB_08035</name>
</gene>
<dbReference type="Proteomes" id="UP000044841">
    <property type="component" value="Unassembled WGS sequence"/>
</dbReference>
<reference evidence="2 3" key="1">
    <citation type="submission" date="2015-07" db="EMBL/GenBank/DDBJ databases">
        <authorList>
            <person name="Noorani M."/>
        </authorList>
    </citation>
    <scope>NUCLEOTIDE SEQUENCE [LARGE SCALE GENOMIC DNA]</scope>
    <source>
        <strain evidence="2">BBA 69670</strain>
    </source>
</reference>
<feature type="region of interest" description="Disordered" evidence="1">
    <location>
        <begin position="144"/>
        <end position="265"/>
    </location>
</feature>
<feature type="compositionally biased region" description="Basic and acidic residues" evidence="1">
    <location>
        <begin position="239"/>
        <end position="252"/>
    </location>
</feature>
<accession>A0A0K6FQW0</accession>
<dbReference type="AlphaFoldDB" id="A0A0K6FQW0"/>
<evidence type="ECO:0000313" key="2">
    <source>
        <dbReference type="EMBL" id="CUA68660.1"/>
    </source>
</evidence>
<protein>
    <submittedName>
        <fullName evidence="2">Uncharacterized protein</fullName>
    </submittedName>
</protein>